<dbReference type="Pfam" id="PF00067">
    <property type="entry name" value="p450"/>
    <property type="match status" value="1"/>
</dbReference>
<dbReference type="GO" id="GO:0016705">
    <property type="term" value="F:oxidoreductase activity, acting on paired donors, with incorporation or reduction of molecular oxygen"/>
    <property type="evidence" value="ECO:0007669"/>
    <property type="project" value="InterPro"/>
</dbReference>
<keyword evidence="11" id="KW-1185">Reference proteome</keyword>
<dbReference type="Gene3D" id="1.10.630.10">
    <property type="entry name" value="Cytochrome P450"/>
    <property type="match status" value="1"/>
</dbReference>
<gene>
    <name evidence="10" type="primary">CYP4C1</name>
    <name evidence="10" type="ORF">CEXT_273971</name>
</gene>
<keyword evidence="7" id="KW-0503">Monooxygenase</keyword>
<dbReference type="GO" id="GO:0020037">
    <property type="term" value="F:heme binding"/>
    <property type="evidence" value="ECO:0007669"/>
    <property type="project" value="InterPro"/>
</dbReference>
<keyword evidence="7" id="KW-0560">Oxidoreductase</keyword>
<keyword evidence="4" id="KW-0479">Metal-binding</keyword>
<evidence type="ECO:0000256" key="5">
    <source>
        <dbReference type="ARBA" id="ARBA00022824"/>
    </source>
</evidence>
<keyword evidence="6" id="KW-0408">Iron</keyword>
<dbReference type="InterPro" id="IPR036396">
    <property type="entry name" value="Cyt_P450_sf"/>
</dbReference>
<dbReference type="GO" id="GO:0004497">
    <property type="term" value="F:monooxygenase activity"/>
    <property type="evidence" value="ECO:0007669"/>
    <property type="project" value="UniProtKB-KW"/>
</dbReference>
<evidence type="ECO:0000256" key="6">
    <source>
        <dbReference type="ARBA" id="ARBA00023004"/>
    </source>
</evidence>
<protein>
    <submittedName>
        <fullName evidence="10">Cytochrome P450 4C1</fullName>
    </submittedName>
</protein>
<evidence type="ECO:0000256" key="2">
    <source>
        <dbReference type="ARBA" id="ARBA00004586"/>
    </source>
</evidence>
<name>A0AAV4XAW1_CAEEX</name>
<comment type="similarity">
    <text evidence="3">Belongs to the cytochrome P450 family.</text>
</comment>
<dbReference type="GO" id="GO:0005789">
    <property type="term" value="C:endoplasmic reticulum membrane"/>
    <property type="evidence" value="ECO:0007669"/>
    <property type="project" value="UniProtKB-SubCell"/>
</dbReference>
<accession>A0AAV4XAW1</accession>
<evidence type="ECO:0000256" key="9">
    <source>
        <dbReference type="SAM" id="Phobius"/>
    </source>
</evidence>
<dbReference type="PANTHER" id="PTHR24291:SF189">
    <property type="entry name" value="CYTOCHROME P450 4C3-RELATED"/>
    <property type="match status" value="1"/>
</dbReference>
<evidence type="ECO:0000313" key="11">
    <source>
        <dbReference type="Proteomes" id="UP001054945"/>
    </source>
</evidence>
<evidence type="ECO:0000256" key="7">
    <source>
        <dbReference type="ARBA" id="ARBA00023033"/>
    </source>
</evidence>
<keyword evidence="5" id="KW-0256">Endoplasmic reticulum</keyword>
<sequence length="225" mass="25489">MFYDKDWPIILTAIVICSIVPILYRFIKTIKCHVRSHAFSSQLQPYIFNGITSQVLLSSTTIIDKSKEYGLLSSWFGTGFADESRRKVEAQSKVADPCFSFSILENFIPVFNDQASILVSKLHQSVHEPWIDVVPLMASCTLDVICQTAMGVSINAQSGENRDYVKAVHDIGNTFMYRGFRPWLYPEVIFYRTAIGKNFKANLQCIQGLTRNVMKQKEGGDGIKR</sequence>
<dbReference type="AlphaFoldDB" id="A0AAV4XAW1"/>
<organism evidence="10 11">
    <name type="scientific">Caerostris extrusa</name>
    <name type="common">Bark spider</name>
    <name type="synonym">Caerostris bankana</name>
    <dbReference type="NCBI Taxonomy" id="172846"/>
    <lineage>
        <taxon>Eukaryota</taxon>
        <taxon>Metazoa</taxon>
        <taxon>Ecdysozoa</taxon>
        <taxon>Arthropoda</taxon>
        <taxon>Chelicerata</taxon>
        <taxon>Arachnida</taxon>
        <taxon>Araneae</taxon>
        <taxon>Araneomorphae</taxon>
        <taxon>Entelegynae</taxon>
        <taxon>Araneoidea</taxon>
        <taxon>Araneidae</taxon>
        <taxon>Caerostris</taxon>
    </lineage>
</organism>
<comment type="caution">
    <text evidence="10">The sequence shown here is derived from an EMBL/GenBank/DDBJ whole genome shotgun (WGS) entry which is preliminary data.</text>
</comment>
<dbReference type="InterPro" id="IPR001128">
    <property type="entry name" value="Cyt_P450"/>
</dbReference>
<dbReference type="Proteomes" id="UP001054945">
    <property type="component" value="Unassembled WGS sequence"/>
</dbReference>
<keyword evidence="8 9" id="KW-0472">Membrane</keyword>
<evidence type="ECO:0000313" key="10">
    <source>
        <dbReference type="EMBL" id="GIY91742.1"/>
    </source>
</evidence>
<dbReference type="GO" id="GO:0005506">
    <property type="term" value="F:iron ion binding"/>
    <property type="evidence" value="ECO:0007669"/>
    <property type="project" value="InterPro"/>
</dbReference>
<comment type="subcellular location">
    <subcellularLocation>
        <location evidence="2">Endoplasmic reticulum membrane</location>
    </subcellularLocation>
</comment>
<dbReference type="EMBL" id="BPLR01017453">
    <property type="protein sequence ID" value="GIY91742.1"/>
    <property type="molecule type" value="Genomic_DNA"/>
</dbReference>
<dbReference type="PANTHER" id="PTHR24291">
    <property type="entry name" value="CYTOCHROME P450 FAMILY 4"/>
    <property type="match status" value="1"/>
</dbReference>
<keyword evidence="9" id="KW-0812">Transmembrane</keyword>
<keyword evidence="4" id="KW-0349">Heme</keyword>
<proteinExistence type="inferred from homology"/>
<evidence type="ECO:0000256" key="4">
    <source>
        <dbReference type="ARBA" id="ARBA00022617"/>
    </source>
</evidence>
<dbReference type="SUPFAM" id="SSF48264">
    <property type="entry name" value="Cytochrome P450"/>
    <property type="match status" value="1"/>
</dbReference>
<evidence type="ECO:0000256" key="8">
    <source>
        <dbReference type="ARBA" id="ARBA00023136"/>
    </source>
</evidence>
<evidence type="ECO:0000256" key="1">
    <source>
        <dbReference type="ARBA" id="ARBA00001971"/>
    </source>
</evidence>
<evidence type="ECO:0000256" key="3">
    <source>
        <dbReference type="ARBA" id="ARBA00010617"/>
    </source>
</evidence>
<dbReference type="InterPro" id="IPR050196">
    <property type="entry name" value="Cytochrome_P450_Monoox"/>
</dbReference>
<keyword evidence="9" id="KW-1133">Transmembrane helix</keyword>
<reference evidence="10 11" key="1">
    <citation type="submission" date="2021-06" db="EMBL/GenBank/DDBJ databases">
        <title>Caerostris extrusa draft genome.</title>
        <authorList>
            <person name="Kono N."/>
            <person name="Arakawa K."/>
        </authorList>
    </citation>
    <scope>NUCLEOTIDE SEQUENCE [LARGE SCALE GENOMIC DNA]</scope>
</reference>
<comment type="cofactor">
    <cofactor evidence="1">
        <name>heme</name>
        <dbReference type="ChEBI" id="CHEBI:30413"/>
    </cofactor>
</comment>
<feature type="transmembrane region" description="Helical" evidence="9">
    <location>
        <begin position="6"/>
        <end position="27"/>
    </location>
</feature>